<dbReference type="Proteomes" id="UP000759131">
    <property type="component" value="Unassembled WGS sequence"/>
</dbReference>
<dbReference type="GO" id="GO:0000049">
    <property type="term" value="F:tRNA binding"/>
    <property type="evidence" value="ECO:0007669"/>
    <property type="project" value="TreeGrafter"/>
</dbReference>
<evidence type="ECO:0000259" key="9">
    <source>
        <dbReference type="Pfam" id="PF01743"/>
    </source>
</evidence>
<evidence type="ECO:0000256" key="2">
    <source>
        <dbReference type="ARBA" id="ARBA00007265"/>
    </source>
</evidence>
<dbReference type="EMBL" id="OC855740">
    <property type="protein sequence ID" value="CAD7622565.1"/>
    <property type="molecule type" value="Genomic_DNA"/>
</dbReference>
<dbReference type="GO" id="GO:0001680">
    <property type="term" value="P:tRNA 3'-terminal CCA addition"/>
    <property type="evidence" value="ECO:0007669"/>
    <property type="project" value="TreeGrafter"/>
</dbReference>
<keyword evidence="4" id="KW-0819">tRNA processing</keyword>
<keyword evidence="11" id="KW-1185">Reference proteome</keyword>
<accession>A0A7R9KGM0</accession>
<dbReference type="InterPro" id="IPR050264">
    <property type="entry name" value="Bact_CCA-adding_enz_type3_sf"/>
</dbReference>
<gene>
    <name evidence="10" type="ORF">OSB1V03_LOCUS3028</name>
</gene>
<proteinExistence type="inferred from homology"/>
<keyword evidence="3 8" id="KW-0808">Transferase</keyword>
<dbReference type="GO" id="GO:0046872">
    <property type="term" value="F:metal ion binding"/>
    <property type="evidence" value="ECO:0007669"/>
    <property type="project" value="UniProtKB-KW"/>
</dbReference>
<comment type="cofactor">
    <cofactor evidence="1">
        <name>Mg(2+)</name>
        <dbReference type="ChEBI" id="CHEBI:18420"/>
    </cofactor>
</comment>
<evidence type="ECO:0000256" key="7">
    <source>
        <dbReference type="ARBA" id="ARBA00022842"/>
    </source>
</evidence>
<evidence type="ECO:0000313" key="11">
    <source>
        <dbReference type="Proteomes" id="UP000759131"/>
    </source>
</evidence>
<dbReference type="GO" id="GO:0005739">
    <property type="term" value="C:mitochondrion"/>
    <property type="evidence" value="ECO:0007669"/>
    <property type="project" value="TreeGrafter"/>
</dbReference>
<evidence type="ECO:0000256" key="4">
    <source>
        <dbReference type="ARBA" id="ARBA00022694"/>
    </source>
</evidence>
<evidence type="ECO:0000256" key="5">
    <source>
        <dbReference type="ARBA" id="ARBA00022695"/>
    </source>
</evidence>
<dbReference type="AlphaFoldDB" id="A0A7R9KGM0"/>
<feature type="domain" description="Poly A polymerase head" evidence="9">
    <location>
        <begin position="92"/>
        <end position="215"/>
    </location>
</feature>
<dbReference type="PANTHER" id="PTHR46173">
    <property type="entry name" value="CCA TRNA NUCLEOTIDYLTRANSFERASE 1, MITOCHONDRIAL"/>
    <property type="match status" value="1"/>
</dbReference>
<dbReference type="Gene3D" id="3.30.460.10">
    <property type="entry name" value="Beta Polymerase, domain 2"/>
    <property type="match status" value="1"/>
</dbReference>
<name>A0A7R9KGM0_9ACAR</name>
<keyword evidence="6" id="KW-0479">Metal-binding</keyword>
<comment type="similarity">
    <text evidence="2 8">Belongs to the tRNA nucleotidyltransferase/poly(A) polymerase family.</text>
</comment>
<dbReference type="EMBL" id="CAJPIZ010001165">
    <property type="protein sequence ID" value="CAG2102995.1"/>
    <property type="molecule type" value="Genomic_DNA"/>
</dbReference>
<dbReference type="InterPro" id="IPR002646">
    <property type="entry name" value="PolA_pol_head_dom"/>
</dbReference>
<evidence type="ECO:0000256" key="8">
    <source>
        <dbReference type="RuleBase" id="RU003953"/>
    </source>
</evidence>
<evidence type="ECO:0000256" key="3">
    <source>
        <dbReference type="ARBA" id="ARBA00022679"/>
    </source>
</evidence>
<sequence length="497" mass="56327">MIVRTFIRRLLANPSIRGHHCLSCLQRQQHHHSLHEGNSSGGSCLVSDQRITKAEVHRKIPDKQFRPLFDELVAGPDLRFLDTLFARNGYQLRIAGGAVRDLLCGQRPVDVDLATDATPDQMKDMIRDRTNIWALNTSSGARNGTIMARVNDRTNYEITALRKWTDERPGLPVFVTDWSVDAAHRDLTINAMYLDFTGCLYDYFDGVGHLRRRAICFVGDGTGLSAIRQNPITIMRYMRFHCRYGGHGCGHDSRAITTIREQRHLLRSVDSQTLWSELKKLLSVNGCVGVVDLMLGDLQMGEYFGLSDQSLPADSTLERLREFRAVHDRLSSAVASGRLRGWDGLTLLAALVLKDWELPSAGADMSVRLSLSNTEKRVLAFVVHNRRTFAQTSAQEWRRRIVLATKDQQQLLRRQVLDCALYCGHWEVYDQIKRLVVPDFPPTGHLFAAIGRPVPNRAALKGVLNELKLFWADSDFQCTDDDLKTHLESVLRDIDKK</sequence>
<dbReference type="Gene3D" id="1.10.3090.10">
    <property type="entry name" value="cca-adding enzyme, domain 2"/>
    <property type="match status" value="1"/>
</dbReference>
<dbReference type="SUPFAM" id="SSF81301">
    <property type="entry name" value="Nucleotidyltransferase"/>
    <property type="match status" value="1"/>
</dbReference>
<dbReference type="GO" id="GO:1990180">
    <property type="term" value="P:mitochondrial tRNA 3'-end processing"/>
    <property type="evidence" value="ECO:0007669"/>
    <property type="project" value="TreeGrafter"/>
</dbReference>
<dbReference type="SUPFAM" id="SSF81891">
    <property type="entry name" value="Poly A polymerase C-terminal region-like"/>
    <property type="match status" value="1"/>
</dbReference>
<dbReference type="PANTHER" id="PTHR46173:SF1">
    <property type="entry name" value="CCA TRNA NUCLEOTIDYLTRANSFERASE 1, MITOCHONDRIAL"/>
    <property type="match status" value="1"/>
</dbReference>
<evidence type="ECO:0000256" key="6">
    <source>
        <dbReference type="ARBA" id="ARBA00022723"/>
    </source>
</evidence>
<dbReference type="CDD" id="cd05398">
    <property type="entry name" value="NT_ClassII-CCAase"/>
    <property type="match status" value="1"/>
</dbReference>
<dbReference type="GO" id="GO:0016779">
    <property type="term" value="F:nucleotidyltransferase activity"/>
    <property type="evidence" value="ECO:0007669"/>
    <property type="project" value="UniProtKB-KW"/>
</dbReference>
<dbReference type="Pfam" id="PF01743">
    <property type="entry name" value="PolyA_pol"/>
    <property type="match status" value="1"/>
</dbReference>
<keyword evidence="8" id="KW-0694">RNA-binding</keyword>
<dbReference type="InterPro" id="IPR043519">
    <property type="entry name" value="NT_sf"/>
</dbReference>
<keyword evidence="7" id="KW-0460">Magnesium</keyword>
<dbReference type="OrthoDB" id="445712at2759"/>
<reference evidence="10" key="1">
    <citation type="submission" date="2020-11" db="EMBL/GenBank/DDBJ databases">
        <authorList>
            <person name="Tran Van P."/>
        </authorList>
    </citation>
    <scope>NUCLEOTIDE SEQUENCE</scope>
</reference>
<evidence type="ECO:0000256" key="1">
    <source>
        <dbReference type="ARBA" id="ARBA00001946"/>
    </source>
</evidence>
<protein>
    <recommendedName>
        <fullName evidence="9">Poly A polymerase head domain-containing protein</fullName>
    </recommendedName>
</protein>
<organism evidence="10">
    <name type="scientific">Medioppia subpectinata</name>
    <dbReference type="NCBI Taxonomy" id="1979941"/>
    <lineage>
        <taxon>Eukaryota</taxon>
        <taxon>Metazoa</taxon>
        <taxon>Ecdysozoa</taxon>
        <taxon>Arthropoda</taxon>
        <taxon>Chelicerata</taxon>
        <taxon>Arachnida</taxon>
        <taxon>Acari</taxon>
        <taxon>Acariformes</taxon>
        <taxon>Sarcoptiformes</taxon>
        <taxon>Oribatida</taxon>
        <taxon>Brachypylina</taxon>
        <taxon>Oppioidea</taxon>
        <taxon>Oppiidae</taxon>
        <taxon>Medioppia</taxon>
    </lineage>
</organism>
<keyword evidence="5" id="KW-0548">Nucleotidyltransferase</keyword>
<evidence type="ECO:0000313" key="10">
    <source>
        <dbReference type="EMBL" id="CAD7622565.1"/>
    </source>
</evidence>